<evidence type="ECO:0000256" key="1">
    <source>
        <dbReference type="ARBA" id="ARBA00029464"/>
    </source>
</evidence>
<accession>A0A9P6SZK6</accession>
<dbReference type="InterPro" id="IPR051411">
    <property type="entry name" value="Polyketide_trans_af380"/>
</dbReference>
<dbReference type="SUPFAM" id="SSF53474">
    <property type="entry name" value="alpha/beta-Hydrolases"/>
    <property type="match status" value="1"/>
</dbReference>
<proteinExistence type="inferred from homology"/>
<evidence type="ECO:0000313" key="3">
    <source>
        <dbReference type="EMBL" id="KAG0014058.1"/>
    </source>
</evidence>
<dbReference type="InterPro" id="IPR029058">
    <property type="entry name" value="AB_hydrolase_fold"/>
</dbReference>
<evidence type="ECO:0000313" key="4">
    <source>
        <dbReference type="Proteomes" id="UP000703661"/>
    </source>
</evidence>
<dbReference type="PANTHER" id="PTHR47751">
    <property type="entry name" value="SUPERFAMILY HYDROLASE, PUTATIVE (AFU_ORTHOLOGUE AFUA_2G16580)-RELATED"/>
    <property type="match status" value="1"/>
</dbReference>
<gene>
    <name evidence="3" type="ORF">BGZ80_010683</name>
</gene>
<evidence type="ECO:0000259" key="2">
    <source>
        <dbReference type="Pfam" id="PF12146"/>
    </source>
</evidence>
<name>A0A9P6SZK6_9FUNG</name>
<dbReference type="Pfam" id="PF12146">
    <property type="entry name" value="Hydrolase_4"/>
    <property type="match status" value="1"/>
</dbReference>
<dbReference type="InterPro" id="IPR022742">
    <property type="entry name" value="Hydrolase_4"/>
</dbReference>
<dbReference type="OrthoDB" id="2498029at2759"/>
<dbReference type="Proteomes" id="UP000703661">
    <property type="component" value="Unassembled WGS sequence"/>
</dbReference>
<dbReference type="PANTHER" id="PTHR47751:SF1">
    <property type="entry name" value="SUPERFAMILY HYDROLASE, PUTATIVE (AFU_ORTHOLOGUE AFUA_2G16580)-RELATED"/>
    <property type="match status" value="1"/>
</dbReference>
<sequence>MTPIEITFPSNNIKLSGHLYVPNTYKKGDKLPAIVVLHPGGGVKEQTADLYAKELAGQGFITLAFDRRTQGASEGTPRHVEDPYCSVEDAKSAVTYLTLHEKVDTNRIGFLGICAGGGYAIAAASTDVRVKAIGAVSMVCVGALFTAIPKEALDGLIVQSGEARTEYAKTGEVKYLPYLPSIVQLTDDSPVLMKEGADYYLTPRGSHPRSVNKFALWSYDIITSYDSFARIDRISPRPLLLIAGTDADTIEHSRQAFSRASEPKELYTIEGATHIDLYDRKADKAAPKLTEFFKKHL</sequence>
<comment type="similarity">
    <text evidence="1">Belongs to the polyketide transferase af380 family.</text>
</comment>
<comment type="caution">
    <text evidence="3">The sequence shown here is derived from an EMBL/GenBank/DDBJ whole genome shotgun (WGS) entry which is preliminary data.</text>
</comment>
<organism evidence="3 4">
    <name type="scientific">Entomortierella chlamydospora</name>
    <dbReference type="NCBI Taxonomy" id="101097"/>
    <lineage>
        <taxon>Eukaryota</taxon>
        <taxon>Fungi</taxon>
        <taxon>Fungi incertae sedis</taxon>
        <taxon>Mucoromycota</taxon>
        <taxon>Mortierellomycotina</taxon>
        <taxon>Mortierellomycetes</taxon>
        <taxon>Mortierellales</taxon>
        <taxon>Mortierellaceae</taxon>
        <taxon>Entomortierella</taxon>
    </lineage>
</organism>
<keyword evidence="4" id="KW-1185">Reference proteome</keyword>
<dbReference type="Gene3D" id="1.10.10.800">
    <property type="match status" value="1"/>
</dbReference>
<protein>
    <recommendedName>
        <fullName evidence="2">Serine aminopeptidase S33 domain-containing protein</fullName>
    </recommendedName>
</protein>
<reference evidence="3" key="1">
    <citation type="journal article" date="2020" name="Fungal Divers.">
        <title>Resolving the Mortierellaceae phylogeny through synthesis of multi-gene phylogenetics and phylogenomics.</title>
        <authorList>
            <person name="Vandepol N."/>
            <person name="Liber J."/>
            <person name="Desiro A."/>
            <person name="Na H."/>
            <person name="Kennedy M."/>
            <person name="Barry K."/>
            <person name="Grigoriev I.V."/>
            <person name="Miller A.N."/>
            <person name="O'Donnell K."/>
            <person name="Stajich J.E."/>
            <person name="Bonito G."/>
        </authorList>
    </citation>
    <scope>NUCLEOTIDE SEQUENCE</scope>
    <source>
        <strain evidence="3">NRRL 2769</strain>
    </source>
</reference>
<dbReference type="Gene3D" id="3.40.50.1820">
    <property type="entry name" value="alpha/beta hydrolase"/>
    <property type="match status" value="1"/>
</dbReference>
<dbReference type="AlphaFoldDB" id="A0A9P6SZK6"/>
<feature type="domain" description="Serine aminopeptidase S33" evidence="2">
    <location>
        <begin position="33"/>
        <end position="275"/>
    </location>
</feature>
<dbReference type="EMBL" id="JAAAID010000770">
    <property type="protein sequence ID" value="KAG0014058.1"/>
    <property type="molecule type" value="Genomic_DNA"/>
</dbReference>